<sequence length="349" mass="39723">MAAPSHNMKYRFLGDSGLLVSTLSFGSWVTFDTQLDIEKAYSIMEHAYKNGINFFDNAETYAAGKSEEIMGQVIKMGIERGVWTREDLVLSTKIFFGTKSGPNNCGLSRKHIIEGTKAALKRFDLEYVDLVFCHRPDPYTPIEETVRAMNWVIQQGWAFYWGTSEWNSHDIIEACEIADRLGLARPVFDQPQYSILQRSRVDYDFMNLYKKYKYGLTTWSPLESGILTGKYNKGIPEGSRLSLPAYKAMLSNGLEEKVAKVIKLEEIAKDIGCSMAQLAIAWCAANEHVSTVILGATSIAQLDENLKALEFVDKITPEVRERIDAIVQYKPRAWLEPQDYVFAMRKRYL</sequence>
<accession>A0AAD5LMW5</accession>
<feature type="domain" description="NADP-dependent oxidoreductase" evidence="4">
    <location>
        <begin position="23"/>
        <end position="327"/>
    </location>
</feature>
<evidence type="ECO:0000313" key="6">
    <source>
        <dbReference type="Proteomes" id="UP001209570"/>
    </source>
</evidence>
<evidence type="ECO:0000256" key="1">
    <source>
        <dbReference type="ARBA" id="ARBA00006515"/>
    </source>
</evidence>
<dbReference type="SUPFAM" id="SSF51430">
    <property type="entry name" value="NAD(P)-linked oxidoreductase"/>
    <property type="match status" value="1"/>
</dbReference>
<dbReference type="InterPro" id="IPR036812">
    <property type="entry name" value="NAD(P)_OxRdtase_dom_sf"/>
</dbReference>
<dbReference type="Gene3D" id="3.20.20.100">
    <property type="entry name" value="NADP-dependent oxidoreductase domain"/>
    <property type="match status" value="1"/>
</dbReference>
<dbReference type="Proteomes" id="UP001209570">
    <property type="component" value="Unassembled WGS sequence"/>
</dbReference>
<protein>
    <recommendedName>
        <fullName evidence="4">NADP-dependent oxidoreductase domain-containing protein</fullName>
    </recommendedName>
</protein>
<evidence type="ECO:0000313" key="5">
    <source>
        <dbReference type="EMBL" id="KAJ0404190.1"/>
    </source>
</evidence>
<evidence type="ECO:0000256" key="2">
    <source>
        <dbReference type="ARBA" id="ARBA00022857"/>
    </source>
</evidence>
<dbReference type="EMBL" id="JAKCXM010000067">
    <property type="protein sequence ID" value="KAJ0404190.1"/>
    <property type="molecule type" value="Genomic_DNA"/>
</dbReference>
<name>A0AAD5LMW5_PYTIN</name>
<keyword evidence="6" id="KW-1185">Reference proteome</keyword>
<comment type="similarity">
    <text evidence="1">Belongs to the shaker potassium channel beta subunit family.</text>
</comment>
<dbReference type="InterPro" id="IPR005399">
    <property type="entry name" value="K_chnl_volt-dep_bsu_KCNAB-rel"/>
</dbReference>
<reference evidence="5" key="1">
    <citation type="submission" date="2021-12" db="EMBL/GenBank/DDBJ databases">
        <title>Prjna785345.</title>
        <authorList>
            <person name="Rujirawat T."/>
            <person name="Krajaejun T."/>
        </authorList>
    </citation>
    <scope>NUCLEOTIDE SEQUENCE</scope>
    <source>
        <strain evidence="5">Pi057C3</strain>
    </source>
</reference>
<organism evidence="5 6">
    <name type="scientific">Pythium insidiosum</name>
    <name type="common">Pythiosis disease agent</name>
    <dbReference type="NCBI Taxonomy" id="114742"/>
    <lineage>
        <taxon>Eukaryota</taxon>
        <taxon>Sar</taxon>
        <taxon>Stramenopiles</taxon>
        <taxon>Oomycota</taxon>
        <taxon>Peronosporomycetes</taxon>
        <taxon>Pythiales</taxon>
        <taxon>Pythiaceae</taxon>
        <taxon>Pythium</taxon>
    </lineage>
</organism>
<dbReference type="PANTHER" id="PTHR43150">
    <property type="entry name" value="HYPERKINETIC, ISOFORM M"/>
    <property type="match status" value="1"/>
</dbReference>
<evidence type="ECO:0000259" key="4">
    <source>
        <dbReference type="Pfam" id="PF00248"/>
    </source>
</evidence>
<dbReference type="Pfam" id="PF00248">
    <property type="entry name" value="Aldo_ket_red"/>
    <property type="match status" value="1"/>
</dbReference>
<dbReference type="GO" id="GO:0016491">
    <property type="term" value="F:oxidoreductase activity"/>
    <property type="evidence" value="ECO:0007669"/>
    <property type="project" value="UniProtKB-KW"/>
</dbReference>
<evidence type="ECO:0000256" key="3">
    <source>
        <dbReference type="ARBA" id="ARBA00023002"/>
    </source>
</evidence>
<dbReference type="AlphaFoldDB" id="A0AAD5LMW5"/>
<dbReference type="InterPro" id="IPR023210">
    <property type="entry name" value="NADP_OxRdtase_dom"/>
</dbReference>
<proteinExistence type="inferred from homology"/>
<dbReference type="PANTHER" id="PTHR43150:SF2">
    <property type="entry name" value="HYPERKINETIC, ISOFORM M"/>
    <property type="match status" value="1"/>
</dbReference>
<keyword evidence="2" id="KW-0521">NADP</keyword>
<comment type="caution">
    <text evidence="5">The sequence shown here is derived from an EMBL/GenBank/DDBJ whole genome shotgun (WGS) entry which is preliminary data.</text>
</comment>
<gene>
    <name evidence="5" type="ORF">P43SY_002033</name>
</gene>
<keyword evidence="3" id="KW-0560">Oxidoreductase</keyword>
<dbReference type="CDD" id="cd19143">
    <property type="entry name" value="AKR_AKR6C1_2"/>
    <property type="match status" value="1"/>
</dbReference>
<dbReference type="PRINTS" id="PR01577">
    <property type="entry name" value="KCNABCHANNEL"/>
</dbReference>